<feature type="region of interest" description="Disordered" evidence="1">
    <location>
        <begin position="28"/>
        <end position="92"/>
    </location>
</feature>
<keyword evidence="2" id="KW-1133">Transmembrane helix</keyword>
<sequence length="92" mass="10175">MSNFLPLWLGLIVLVFAIVLAVQLVGARRTKKSKSTQQVDNPHPEAHIDLKDKNVAERLGVPSASETGVDPRGEDVGGNFWEVPKKDEQTRK</sequence>
<keyword evidence="2" id="KW-0812">Transmembrane</keyword>
<evidence type="ECO:0000256" key="2">
    <source>
        <dbReference type="SAM" id="Phobius"/>
    </source>
</evidence>
<feature type="transmembrane region" description="Helical" evidence="2">
    <location>
        <begin position="6"/>
        <end position="27"/>
    </location>
</feature>
<comment type="caution">
    <text evidence="3">The sequence shown here is derived from an EMBL/GenBank/DDBJ whole genome shotgun (WGS) entry which is preliminary data.</text>
</comment>
<evidence type="ECO:0000313" key="4">
    <source>
        <dbReference type="Proteomes" id="UP000654345"/>
    </source>
</evidence>
<gene>
    <name evidence="3" type="ORF">KSB_13230</name>
</gene>
<evidence type="ECO:0000313" key="3">
    <source>
        <dbReference type="EMBL" id="GHO52848.1"/>
    </source>
</evidence>
<evidence type="ECO:0008006" key="5">
    <source>
        <dbReference type="Google" id="ProtNLM"/>
    </source>
</evidence>
<proteinExistence type="predicted"/>
<feature type="compositionally biased region" description="Basic and acidic residues" evidence="1">
    <location>
        <begin position="83"/>
        <end position="92"/>
    </location>
</feature>
<dbReference type="RefSeq" id="WP_201369710.1">
    <property type="nucleotide sequence ID" value="NZ_BNJG01000001.1"/>
</dbReference>
<protein>
    <recommendedName>
        <fullName evidence="5">DUF2973 domain-containing protein</fullName>
    </recommendedName>
</protein>
<evidence type="ECO:0000256" key="1">
    <source>
        <dbReference type="SAM" id="MobiDB-lite"/>
    </source>
</evidence>
<feature type="compositionally biased region" description="Basic and acidic residues" evidence="1">
    <location>
        <begin position="42"/>
        <end position="56"/>
    </location>
</feature>
<keyword evidence="2" id="KW-0472">Membrane</keyword>
<dbReference type="EMBL" id="BNJG01000001">
    <property type="protein sequence ID" value="GHO52848.1"/>
    <property type="molecule type" value="Genomic_DNA"/>
</dbReference>
<organism evidence="3 4">
    <name type="scientific">Ktedonobacter robiniae</name>
    <dbReference type="NCBI Taxonomy" id="2778365"/>
    <lineage>
        <taxon>Bacteria</taxon>
        <taxon>Bacillati</taxon>
        <taxon>Chloroflexota</taxon>
        <taxon>Ktedonobacteria</taxon>
        <taxon>Ktedonobacterales</taxon>
        <taxon>Ktedonobacteraceae</taxon>
        <taxon>Ktedonobacter</taxon>
    </lineage>
</organism>
<accession>A0ABQ3UJL0</accession>
<keyword evidence="4" id="KW-1185">Reference proteome</keyword>
<name>A0ABQ3UJL0_9CHLR</name>
<dbReference type="Proteomes" id="UP000654345">
    <property type="component" value="Unassembled WGS sequence"/>
</dbReference>
<reference evidence="3 4" key="1">
    <citation type="journal article" date="2021" name="Int. J. Syst. Evol. Microbiol.">
        <title>Reticulibacter mediterranei gen. nov., sp. nov., within the new family Reticulibacteraceae fam. nov., and Ktedonospora formicarum gen. nov., sp. nov., Ktedonobacter robiniae sp. nov., Dictyobacter formicarum sp. nov. and Dictyobacter arantiisoli sp. nov., belonging to the class Ktedonobacteria.</title>
        <authorList>
            <person name="Yabe S."/>
            <person name="Zheng Y."/>
            <person name="Wang C.M."/>
            <person name="Sakai Y."/>
            <person name="Abe K."/>
            <person name="Yokota A."/>
            <person name="Donadio S."/>
            <person name="Cavaletti L."/>
            <person name="Monciardini P."/>
        </authorList>
    </citation>
    <scope>NUCLEOTIDE SEQUENCE [LARGE SCALE GENOMIC DNA]</scope>
    <source>
        <strain evidence="3 4">SOSP1-30</strain>
    </source>
</reference>